<sequence>MNTQKLHHCKRVKKTWADGVHFMHLSFIFFLFSQPGFSPADTLVGSFHLQSLFTETACESAVGLPTRLTSGDINTRGTVSGSASYLVGHALGADGYAGAQIKSLADAAEYNNMVRYGEANKGGVVFYDFDLSGWATGKDIGYSTNQVGLAIRLNYANRRTAASFPLPVYVSYSDGSSLTLDTTVTTTETAGSATAYGLVSNTAHFIKIGEIPAGPPAAGTKTFDITEHLLASTNQVLRIALFVTEYYGDLRLESDSGLVEITGGSVTVPVSCMASWQDWDSANLSNIATINGSCDFIAGPAFDGPYSLRFNYSANSSLTFPCRYPSGDLYYGAYFFSALFDPDTSSNETYLIEFIEGGSVACTITLHPDRPFWNRAEAHQVERYDKFQPKTPHGLLMDDYIPRYPDSIRIKPPQGRSGTVYIGKLFLGNETKKTQLNLQMDEVTAPISASLPSLPSSVTTNQSNDLAQIRIRLEEIFGVASYATVSSISTNTMTDLQARYQAYNIQWNASAGVWAGDNTMMYQGSSDYACNEKFLGDLMLEVATAYRNTTDATQKNELKNMYFDLFDFSECIFGIPDNWAAGMNYLPSAFLMRAELDSTGRLSPLFLGTCRNRIGFNRIYREDSWFAQTGINGWNETQSSRDISRDGEMGENVDYLRIISIQLVINAVLGATENECVRDLEAVCNYFSDIAFQTAPGTLDGFRPDGLAYHHWGWVAQYGIDCLVQVPKIVYALSGTEFRIREAAHQRVKDALISLDWMSLYSIVPSTLSGKSGFPYAYGGRTHNTPDPFAWMALSGTPDGTDSIDEEMAGIFLRSFNDFLPNSADPSMFASNSQTMLSNANYSATTAPEGTRIYSYGDMAVHRKNGWLWSVKGHSKFQFTRESADPWVTYLGYGMLDLVQDYWVRYGIIRLESEFGVNGYDWRKYPGTTTIDFSDIQDIVNHEYKRWWSDETFVGGLVQNGNGIFTMCIKGSATNSLGSYRAKKSWFFFDGTAVAMGSGISNSVSAEPTITTLYQDGITSSTETWFNNTSGTTGLSTDSTAILGSSAWLVDSESTGYWVPAGENLTVKRRAQTNPNWDNNANVSGDFALAWLNHGNAPNNASYWYVQTVGATPAAMSAFNTSMNSGTPPFQILENSDRAHAVWSEAEQTCGITVFDVTSALDIRDVKTVSRPCVLMMQESSSSLRKLSVADPDLDLIDHAVYSNNESWGYSSEHTVTIVLNGLWSVGTPPENLSAVLTNGAQNTTTLTLTVKEGLTTDIDLVAIPKAMADQINSFNAWLGYYGLSNISTSADSDKDTVTDLQEYAFNLNPAKSDRQVLVPDIGTSGLPFIGVDTCAEPILNVTYLRRKDAPNLSYTVEFCNDLVSNNWEPATSIETITLINSVWEQVKISDSVTNPLCRFGRVRIGVYE</sequence>
<dbReference type="Pfam" id="PF02884">
    <property type="entry name" value="Lyase_8_C"/>
    <property type="match status" value="1"/>
</dbReference>
<organism evidence="6 7">
    <name type="scientific">Tichowtungia aerotolerans</name>
    <dbReference type="NCBI Taxonomy" id="2697043"/>
    <lineage>
        <taxon>Bacteria</taxon>
        <taxon>Pseudomonadati</taxon>
        <taxon>Kiritimatiellota</taxon>
        <taxon>Tichowtungiia</taxon>
        <taxon>Tichowtungiales</taxon>
        <taxon>Tichowtungiaceae</taxon>
        <taxon>Tichowtungia</taxon>
    </lineage>
</organism>
<gene>
    <name evidence="6" type="ORF">GT409_11925</name>
</gene>
<dbReference type="Proteomes" id="UP000464954">
    <property type="component" value="Chromosome"/>
</dbReference>
<dbReference type="GO" id="GO:0006027">
    <property type="term" value="P:glycosaminoglycan catabolic process"/>
    <property type="evidence" value="ECO:0007669"/>
    <property type="project" value="InterPro"/>
</dbReference>
<protein>
    <submittedName>
        <fullName evidence="6">Uncharacterized protein</fullName>
    </submittedName>
</protein>
<dbReference type="InterPro" id="IPR008929">
    <property type="entry name" value="Chondroitin_lyas"/>
</dbReference>
<evidence type="ECO:0000256" key="2">
    <source>
        <dbReference type="ARBA" id="ARBA00023239"/>
    </source>
</evidence>
<dbReference type="Pfam" id="PF09093">
    <property type="entry name" value="Lyase_catalyt"/>
    <property type="match status" value="1"/>
</dbReference>
<dbReference type="SUPFAM" id="SSF49863">
    <property type="entry name" value="Hyaluronate lyase-like, C-terminal domain"/>
    <property type="match status" value="1"/>
</dbReference>
<dbReference type="GO" id="GO:0016837">
    <property type="term" value="F:carbon-oxygen lyase activity, acting on polysaccharides"/>
    <property type="evidence" value="ECO:0007669"/>
    <property type="project" value="UniProtKB-ARBA"/>
</dbReference>
<dbReference type="EMBL" id="CP047593">
    <property type="protein sequence ID" value="QHI70120.1"/>
    <property type="molecule type" value="Genomic_DNA"/>
</dbReference>
<dbReference type="InterPro" id="IPR015177">
    <property type="entry name" value="Lyase_catalyt"/>
</dbReference>
<dbReference type="SUPFAM" id="SSF48230">
    <property type="entry name" value="Chondroitin AC/alginate lyase"/>
    <property type="match status" value="1"/>
</dbReference>
<keyword evidence="2" id="KW-0456">Lyase</keyword>
<dbReference type="SUPFAM" id="SSF74650">
    <property type="entry name" value="Galactose mutarotase-like"/>
    <property type="match status" value="1"/>
</dbReference>
<comment type="similarity">
    <text evidence="1">Belongs to the polysaccharide lyase 8 family.</text>
</comment>
<evidence type="ECO:0000256" key="1">
    <source>
        <dbReference type="ARBA" id="ARBA00006699"/>
    </source>
</evidence>
<dbReference type="InterPro" id="IPR039174">
    <property type="entry name" value="Chondroitin_ABC_lyase"/>
</dbReference>
<accession>A0A6P1M6B4</accession>
<dbReference type="KEGG" id="taer:GT409_11925"/>
<dbReference type="GO" id="GO:0005576">
    <property type="term" value="C:extracellular region"/>
    <property type="evidence" value="ECO:0007669"/>
    <property type="project" value="InterPro"/>
</dbReference>
<evidence type="ECO:0000259" key="3">
    <source>
        <dbReference type="Pfam" id="PF02278"/>
    </source>
</evidence>
<evidence type="ECO:0000313" key="7">
    <source>
        <dbReference type="Proteomes" id="UP000464954"/>
    </source>
</evidence>
<feature type="domain" description="Polysaccharide lyase family 8 central" evidence="3">
    <location>
        <begin position="852"/>
        <end position="1108"/>
    </location>
</feature>
<dbReference type="Gene3D" id="2.70.98.10">
    <property type="match status" value="1"/>
</dbReference>
<dbReference type="Pfam" id="PF02278">
    <property type="entry name" value="Lyase_8"/>
    <property type="match status" value="1"/>
</dbReference>
<proteinExistence type="inferred from homology"/>
<dbReference type="PANTHER" id="PTHR37322:SF3">
    <property type="entry name" value="CHONDROITIN SULFATE ABC EXOLYASE"/>
    <property type="match status" value="1"/>
</dbReference>
<name>A0A6P1M6B4_9BACT</name>
<dbReference type="Gene3D" id="2.60.220.10">
    <property type="entry name" value="Polysaccharide lyase family 8-like, C-terminal"/>
    <property type="match status" value="1"/>
</dbReference>
<dbReference type="GO" id="GO:0005975">
    <property type="term" value="P:carbohydrate metabolic process"/>
    <property type="evidence" value="ECO:0007669"/>
    <property type="project" value="InterPro"/>
</dbReference>
<dbReference type="RefSeq" id="WP_160629299.1">
    <property type="nucleotide sequence ID" value="NZ_CP047593.1"/>
</dbReference>
<dbReference type="PANTHER" id="PTHR37322">
    <property type="match status" value="1"/>
</dbReference>
<dbReference type="InterPro" id="IPR004103">
    <property type="entry name" value="Lyase_8_C"/>
</dbReference>
<evidence type="ECO:0000313" key="6">
    <source>
        <dbReference type="EMBL" id="QHI70120.1"/>
    </source>
</evidence>
<evidence type="ECO:0000259" key="4">
    <source>
        <dbReference type="Pfam" id="PF02884"/>
    </source>
</evidence>
<dbReference type="GO" id="GO:0030246">
    <property type="term" value="F:carbohydrate binding"/>
    <property type="evidence" value="ECO:0007669"/>
    <property type="project" value="InterPro"/>
</dbReference>
<feature type="domain" description="Polysaccharide lyase family 8 C-terminal" evidence="4">
    <location>
        <begin position="1131"/>
        <end position="1192"/>
    </location>
</feature>
<feature type="domain" description="Lyase catalytic" evidence="5">
    <location>
        <begin position="455"/>
        <end position="815"/>
    </location>
</feature>
<dbReference type="InterPro" id="IPR003159">
    <property type="entry name" value="Lyase_8_central_dom"/>
</dbReference>
<reference evidence="6 7" key="1">
    <citation type="submission" date="2020-01" db="EMBL/GenBank/DDBJ databases">
        <title>Ponticoccus aerotolerans gen. nov., sp. nov., an anaerobic bacterium and proposal of Ponticoccusceae fam. nov., Ponticoccusles ord. nov. and Ponticoccuse classis nov. in the phylum Kiritimatiellaeota.</title>
        <authorList>
            <person name="Zhou L.Y."/>
            <person name="Du Z.J."/>
        </authorList>
    </citation>
    <scope>NUCLEOTIDE SEQUENCE [LARGE SCALE GENOMIC DNA]</scope>
    <source>
        <strain evidence="6 7">S-5007</strain>
    </source>
</reference>
<dbReference type="InterPro" id="IPR014718">
    <property type="entry name" value="GH-type_carb-bd"/>
</dbReference>
<keyword evidence="7" id="KW-1185">Reference proteome</keyword>
<dbReference type="InterPro" id="IPR011071">
    <property type="entry name" value="Lyase_8-like_C"/>
</dbReference>
<dbReference type="Gene3D" id="1.50.10.100">
    <property type="entry name" value="Chondroitin AC/alginate lyase"/>
    <property type="match status" value="1"/>
</dbReference>
<evidence type="ECO:0000259" key="5">
    <source>
        <dbReference type="Pfam" id="PF09093"/>
    </source>
</evidence>
<dbReference type="InterPro" id="IPR011013">
    <property type="entry name" value="Gal_mutarotase_sf_dom"/>
</dbReference>